<evidence type="ECO:0000256" key="5">
    <source>
        <dbReference type="ARBA" id="ARBA00022840"/>
    </source>
</evidence>
<comment type="similarity">
    <text evidence="1">Belongs to the DnaA family.</text>
</comment>
<dbReference type="PRINTS" id="PR00051">
    <property type="entry name" value="DNAA"/>
</dbReference>
<dbReference type="EMBL" id="UOGK01000496">
    <property type="protein sequence ID" value="VAX41138.1"/>
    <property type="molecule type" value="Genomic_DNA"/>
</dbReference>
<dbReference type="Gene3D" id="1.10.1750.10">
    <property type="match status" value="1"/>
</dbReference>
<dbReference type="PANTHER" id="PTHR30050">
    <property type="entry name" value="CHROMOSOMAL REPLICATION INITIATOR PROTEIN DNAA"/>
    <property type="match status" value="1"/>
</dbReference>
<dbReference type="InterPro" id="IPR001957">
    <property type="entry name" value="Chromosome_initiator_DnaA"/>
</dbReference>
<keyword evidence="3" id="KW-0235">DNA replication</keyword>
<feature type="domain" description="Chromosomal replication initiator DnaA C-terminal" evidence="9">
    <location>
        <begin position="353"/>
        <end position="422"/>
    </location>
</feature>
<keyword evidence="2" id="KW-0963">Cytoplasm</keyword>
<dbReference type="CDD" id="cd00009">
    <property type="entry name" value="AAA"/>
    <property type="match status" value="1"/>
</dbReference>
<dbReference type="FunFam" id="3.40.50.300:FF:000668">
    <property type="entry name" value="Chromosomal replication initiator protein DnaA"/>
    <property type="match status" value="1"/>
</dbReference>
<dbReference type="InterPro" id="IPR003593">
    <property type="entry name" value="AAA+_ATPase"/>
</dbReference>
<dbReference type="AlphaFoldDB" id="A0A3B1DY37"/>
<reference evidence="10" key="1">
    <citation type="submission" date="2018-06" db="EMBL/GenBank/DDBJ databases">
        <authorList>
            <person name="Zhirakovskaya E."/>
        </authorList>
    </citation>
    <scope>NUCLEOTIDE SEQUENCE</scope>
</reference>
<dbReference type="SMART" id="SM00382">
    <property type="entry name" value="AAA"/>
    <property type="match status" value="1"/>
</dbReference>
<dbReference type="CDD" id="cd06571">
    <property type="entry name" value="Bac_DnaA_C"/>
    <property type="match status" value="1"/>
</dbReference>
<dbReference type="SUPFAM" id="SSF48295">
    <property type="entry name" value="TrpR-like"/>
    <property type="match status" value="1"/>
</dbReference>
<dbReference type="InterPro" id="IPR020591">
    <property type="entry name" value="Chromosome_initiator_DnaA-like"/>
</dbReference>
<gene>
    <name evidence="10" type="ORF">MNBD_PLANCTO03-1546</name>
</gene>
<evidence type="ECO:0000256" key="1">
    <source>
        <dbReference type="ARBA" id="ARBA00006583"/>
    </source>
</evidence>
<dbReference type="PANTHER" id="PTHR30050:SF2">
    <property type="entry name" value="CHROMOSOMAL REPLICATION INITIATOR PROTEIN DNAA"/>
    <property type="match status" value="1"/>
</dbReference>
<dbReference type="Gene3D" id="3.30.300.180">
    <property type="match status" value="1"/>
</dbReference>
<dbReference type="GO" id="GO:0006270">
    <property type="term" value="P:DNA replication initiation"/>
    <property type="evidence" value="ECO:0007669"/>
    <property type="project" value="InterPro"/>
</dbReference>
<keyword evidence="6" id="KW-0446">Lipid-binding</keyword>
<dbReference type="NCBIfam" id="TIGR00362">
    <property type="entry name" value="DnaA"/>
    <property type="match status" value="1"/>
</dbReference>
<keyword evidence="4" id="KW-0547">Nucleotide-binding</keyword>
<keyword evidence="7" id="KW-0238">DNA-binding</keyword>
<dbReference type="SMART" id="SM00760">
    <property type="entry name" value="Bac_DnaA_C"/>
    <property type="match status" value="1"/>
</dbReference>
<dbReference type="Pfam" id="PF00308">
    <property type="entry name" value="Bac_DnaA"/>
    <property type="match status" value="1"/>
</dbReference>
<dbReference type="GO" id="GO:0005524">
    <property type="term" value="F:ATP binding"/>
    <property type="evidence" value="ECO:0007669"/>
    <property type="project" value="UniProtKB-KW"/>
</dbReference>
<proteinExistence type="inferred from homology"/>
<evidence type="ECO:0000259" key="9">
    <source>
        <dbReference type="SMART" id="SM00760"/>
    </source>
</evidence>
<name>A0A3B1DY37_9ZZZZ</name>
<evidence type="ECO:0000256" key="7">
    <source>
        <dbReference type="ARBA" id="ARBA00023125"/>
    </source>
</evidence>
<dbReference type="InterPro" id="IPR010921">
    <property type="entry name" value="Trp_repressor/repl_initiator"/>
</dbReference>
<feature type="domain" description="AAA+ ATPase" evidence="8">
    <location>
        <begin position="141"/>
        <end position="272"/>
    </location>
</feature>
<dbReference type="GO" id="GO:0006275">
    <property type="term" value="P:regulation of DNA replication"/>
    <property type="evidence" value="ECO:0007669"/>
    <property type="project" value="InterPro"/>
</dbReference>
<dbReference type="Gene3D" id="1.10.8.60">
    <property type="match status" value="1"/>
</dbReference>
<dbReference type="Pfam" id="PF08299">
    <property type="entry name" value="Bac_DnaA_C"/>
    <property type="match status" value="1"/>
</dbReference>
<evidence type="ECO:0000256" key="2">
    <source>
        <dbReference type="ARBA" id="ARBA00022490"/>
    </source>
</evidence>
<dbReference type="InterPro" id="IPR038454">
    <property type="entry name" value="DnaA_N_sf"/>
</dbReference>
<dbReference type="InterPro" id="IPR013317">
    <property type="entry name" value="DnaA_dom"/>
</dbReference>
<dbReference type="InterPro" id="IPR027417">
    <property type="entry name" value="P-loop_NTPase"/>
</dbReference>
<organism evidence="10">
    <name type="scientific">hydrothermal vent metagenome</name>
    <dbReference type="NCBI Taxonomy" id="652676"/>
    <lineage>
        <taxon>unclassified sequences</taxon>
        <taxon>metagenomes</taxon>
        <taxon>ecological metagenomes</taxon>
    </lineage>
</organism>
<dbReference type="InterPro" id="IPR013159">
    <property type="entry name" value="DnaA_C"/>
</dbReference>
<evidence type="ECO:0000256" key="3">
    <source>
        <dbReference type="ARBA" id="ARBA00022705"/>
    </source>
</evidence>
<sequence>MTNPDRKVWDDVLVYLRKHHPPLFRKWFEDELEPLPLSDGTLPVRTTSSIHRAYLIQNCLDQFNDAVRNITGALVSVRFLEPGEVVKPAARVVVKATTPRKPLDCTLSVNPDFGFDSFVEGQNNRFARAAAQAVAKAPGHSYNPLFIHGSVGLGKTHLLQAICLAVREKNPDASLCYLSAEGFVTQFIEAVKIGTMTDFRHRFRDIDILIIDDIQTLGSKGRTQEEFFHTFNSLHQAQKQIVLSSDAAPELIPDLQDRLVSRFKWGLVTQIEPPCFETRTAILQSKAQLRGIDLPLDVASYIAQAIDTNIRELEGAIGTLQIHASVEGNGIDLDLARRIIAGSEKPDAARHATIQIIVDAVTDFYGVRLSDLQSKRRARSVTIPRQVCMFLARQYTRHSLEEIGGFFGGRDHTTVMHAVRMTESRRAEDPEFEANIRILEVKLKPTSDPTVIPD</sequence>
<evidence type="ECO:0000256" key="6">
    <source>
        <dbReference type="ARBA" id="ARBA00023121"/>
    </source>
</evidence>
<evidence type="ECO:0000259" key="8">
    <source>
        <dbReference type="SMART" id="SM00382"/>
    </source>
</evidence>
<protein>
    <submittedName>
        <fullName evidence="10">Chromosomal replication initiator protein DnaA</fullName>
    </submittedName>
</protein>
<dbReference type="GO" id="GO:0005886">
    <property type="term" value="C:plasma membrane"/>
    <property type="evidence" value="ECO:0007669"/>
    <property type="project" value="TreeGrafter"/>
</dbReference>
<keyword evidence="5" id="KW-0067">ATP-binding</keyword>
<accession>A0A3B1DY37</accession>
<dbReference type="SUPFAM" id="SSF52540">
    <property type="entry name" value="P-loop containing nucleoside triphosphate hydrolases"/>
    <property type="match status" value="1"/>
</dbReference>
<dbReference type="GO" id="GO:0008289">
    <property type="term" value="F:lipid binding"/>
    <property type="evidence" value="ECO:0007669"/>
    <property type="project" value="UniProtKB-KW"/>
</dbReference>
<evidence type="ECO:0000313" key="10">
    <source>
        <dbReference type="EMBL" id="VAX41138.1"/>
    </source>
</evidence>
<dbReference type="HAMAP" id="MF_00377">
    <property type="entry name" value="DnaA_bact"/>
    <property type="match status" value="1"/>
</dbReference>
<dbReference type="Gene3D" id="3.40.50.300">
    <property type="entry name" value="P-loop containing nucleotide triphosphate hydrolases"/>
    <property type="match status" value="1"/>
</dbReference>
<evidence type="ECO:0000256" key="4">
    <source>
        <dbReference type="ARBA" id="ARBA00022741"/>
    </source>
</evidence>
<dbReference type="GO" id="GO:0003688">
    <property type="term" value="F:DNA replication origin binding"/>
    <property type="evidence" value="ECO:0007669"/>
    <property type="project" value="InterPro"/>
</dbReference>